<dbReference type="GeneID" id="54466513"/>
<protein>
    <submittedName>
        <fullName evidence="2 4">Uncharacterized protein</fullName>
    </submittedName>
</protein>
<feature type="compositionally biased region" description="Basic and acidic residues" evidence="1">
    <location>
        <begin position="17"/>
        <end position="28"/>
    </location>
</feature>
<evidence type="ECO:0000256" key="1">
    <source>
        <dbReference type="SAM" id="MobiDB-lite"/>
    </source>
</evidence>
<reference evidence="2 4" key="1">
    <citation type="journal article" date="2020" name="Stud. Mycol.">
        <title>101 Dothideomycetes genomes: a test case for predicting lifestyles and emergence of pathogens.</title>
        <authorList>
            <person name="Haridas S."/>
            <person name="Albert R."/>
            <person name="Binder M."/>
            <person name="Bloem J."/>
            <person name="Labutti K."/>
            <person name="Salamov A."/>
            <person name="Andreopoulos B."/>
            <person name="Baker S."/>
            <person name="Barry K."/>
            <person name="Bills G."/>
            <person name="Bluhm B."/>
            <person name="Cannon C."/>
            <person name="Castanera R."/>
            <person name="Culley D."/>
            <person name="Daum C."/>
            <person name="Ezra D."/>
            <person name="Gonzalez J."/>
            <person name="Henrissat B."/>
            <person name="Kuo A."/>
            <person name="Liang C."/>
            <person name="Lipzen A."/>
            <person name="Lutzoni F."/>
            <person name="Magnuson J."/>
            <person name="Mondo S."/>
            <person name="Nolan M."/>
            <person name="Ohm R."/>
            <person name="Pangilinan J."/>
            <person name="Park H.-J."/>
            <person name="Ramirez L."/>
            <person name="Alfaro M."/>
            <person name="Sun H."/>
            <person name="Tritt A."/>
            <person name="Yoshinaga Y."/>
            <person name="Zwiers L.-H."/>
            <person name="Turgeon B."/>
            <person name="Goodwin S."/>
            <person name="Spatafora J."/>
            <person name="Crous P."/>
            <person name="Grigoriev I."/>
        </authorList>
    </citation>
    <scope>NUCLEOTIDE SEQUENCE</scope>
    <source>
        <strain evidence="2 4">CBS 304.34</strain>
    </source>
</reference>
<organism evidence="2">
    <name type="scientific">Mytilinidion resinicola</name>
    <dbReference type="NCBI Taxonomy" id="574789"/>
    <lineage>
        <taxon>Eukaryota</taxon>
        <taxon>Fungi</taxon>
        <taxon>Dikarya</taxon>
        <taxon>Ascomycota</taxon>
        <taxon>Pezizomycotina</taxon>
        <taxon>Dothideomycetes</taxon>
        <taxon>Pleosporomycetidae</taxon>
        <taxon>Mytilinidiales</taxon>
        <taxon>Mytilinidiaceae</taxon>
        <taxon>Mytilinidion</taxon>
    </lineage>
</organism>
<dbReference type="EMBL" id="MU003702">
    <property type="protein sequence ID" value="KAF2808947.1"/>
    <property type="molecule type" value="Genomic_DNA"/>
</dbReference>
<keyword evidence="3" id="KW-1185">Reference proteome</keyword>
<accession>A0A6A6YM56</accession>
<dbReference type="OrthoDB" id="3677409at2759"/>
<evidence type="ECO:0000313" key="3">
    <source>
        <dbReference type="Proteomes" id="UP000504636"/>
    </source>
</evidence>
<feature type="region of interest" description="Disordered" evidence="1">
    <location>
        <begin position="1"/>
        <end position="37"/>
    </location>
</feature>
<proteinExistence type="predicted"/>
<gene>
    <name evidence="2 4" type="ORF">BDZ99DRAFT_521417</name>
</gene>
<name>A0A6A6YM56_9PEZI</name>
<dbReference type="RefSeq" id="XP_033575911.1">
    <property type="nucleotide sequence ID" value="XM_033725620.1"/>
</dbReference>
<sequence>MLTLRGKFVDHVNQISRSEHDERPRPDGFQDMDSPDEKASLLARRETSSNPRGGLALFNTLFVDGTAANVAVDQHMEAAMRLRIAQMQSFPPEIMSSIALKRPSLHNWILLNANFSFSGHRLFEWLGFDGPFDLAAHERMQQVPDSYYYSNPRNLFQPDVLLPQTERRRLIAIQKQRIGWADWDTQFGDEIWLLLGCTVPVIPRQRYGGGYHLVGDSCVYGAMDGELMADDEPEVGSKWTDVDIY</sequence>
<dbReference type="AlphaFoldDB" id="A0A6A6YM56"/>
<evidence type="ECO:0000313" key="4">
    <source>
        <dbReference type="RefSeq" id="XP_033575911.1"/>
    </source>
</evidence>
<dbReference type="Proteomes" id="UP000504636">
    <property type="component" value="Unplaced"/>
</dbReference>
<reference evidence="4" key="2">
    <citation type="submission" date="2020-04" db="EMBL/GenBank/DDBJ databases">
        <authorList>
            <consortium name="NCBI Genome Project"/>
        </authorList>
    </citation>
    <scope>NUCLEOTIDE SEQUENCE</scope>
    <source>
        <strain evidence="4">CBS 304.34</strain>
    </source>
</reference>
<evidence type="ECO:0000313" key="2">
    <source>
        <dbReference type="EMBL" id="KAF2808947.1"/>
    </source>
</evidence>
<reference evidence="4" key="3">
    <citation type="submission" date="2025-04" db="UniProtKB">
        <authorList>
            <consortium name="RefSeq"/>
        </authorList>
    </citation>
    <scope>IDENTIFICATION</scope>
    <source>
        <strain evidence="4">CBS 304.34</strain>
    </source>
</reference>